<keyword evidence="1 2" id="KW-0238">DNA-binding</keyword>
<dbReference type="PANTHER" id="PTHR11829">
    <property type="entry name" value="FORKHEAD BOX PROTEIN"/>
    <property type="match status" value="1"/>
</dbReference>
<feature type="compositionally biased region" description="Low complexity" evidence="3">
    <location>
        <begin position="48"/>
        <end position="60"/>
    </location>
</feature>
<dbReference type="GO" id="GO:0000978">
    <property type="term" value="F:RNA polymerase II cis-regulatory region sequence-specific DNA binding"/>
    <property type="evidence" value="ECO:0007669"/>
    <property type="project" value="TreeGrafter"/>
</dbReference>
<evidence type="ECO:0000313" key="5">
    <source>
        <dbReference type="EMBL" id="ORZ30208.1"/>
    </source>
</evidence>
<dbReference type="GO" id="GO:0030154">
    <property type="term" value="P:cell differentiation"/>
    <property type="evidence" value="ECO:0007669"/>
    <property type="project" value="TreeGrafter"/>
</dbReference>
<feature type="DNA-binding region" description="Fork-head" evidence="2">
    <location>
        <begin position="129"/>
        <end position="230"/>
    </location>
</feature>
<dbReference type="AlphaFoldDB" id="A0A1Y2H6K5"/>
<dbReference type="EMBL" id="MCFL01000097">
    <property type="protein sequence ID" value="ORZ30208.1"/>
    <property type="molecule type" value="Genomic_DNA"/>
</dbReference>
<feature type="domain" description="Fork-head" evidence="4">
    <location>
        <begin position="129"/>
        <end position="230"/>
    </location>
</feature>
<comment type="subcellular location">
    <subcellularLocation>
        <location evidence="2">Nucleus</location>
    </subcellularLocation>
</comment>
<dbReference type="SMART" id="SM00339">
    <property type="entry name" value="FH"/>
    <property type="match status" value="1"/>
</dbReference>
<protein>
    <recommendedName>
        <fullName evidence="4">Fork-head domain-containing protein</fullName>
    </recommendedName>
</protein>
<feature type="compositionally biased region" description="Low complexity" evidence="3">
    <location>
        <begin position="380"/>
        <end position="390"/>
    </location>
</feature>
<evidence type="ECO:0000259" key="4">
    <source>
        <dbReference type="PROSITE" id="PS50039"/>
    </source>
</evidence>
<dbReference type="OrthoDB" id="5402974at2759"/>
<dbReference type="PRINTS" id="PR00053">
    <property type="entry name" value="FORKHEAD"/>
</dbReference>
<dbReference type="STRING" id="765915.A0A1Y2H6K5"/>
<evidence type="ECO:0000256" key="2">
    <source>
        <dbReference type="PROSITE-ProRule" id="PRU00089"/>
    </source>
</evidence>
<dbReference type="InterPro" id="IPR001766">
    <property type="entry name" value="Fork_head_dom"/>
</dbReference>
<organism evidence="5 6">
    <name type="scientific">Catenaria anguillulae PL171</name>
    <dbReference type="NCBI Taxonomy" id="765915"/>
    <lineage>
        <taxon>Eukaryota</taxon>
        <taxon>Fungi</taxon>
        <taxon>Fungi incertae sedis</taxon>
        <taxon>Blastocladiomycota</taxon>
        <taxon>Blastocladiomycetes</taxon>
        <taxon>Blastocladiales</taxon>
        <taxon>Catenariaceae</taxon>
        <taxon>Catenaria</taxon>
    </lineage>
</organism>
<feature type="compositionally biased region" description="Low complexity" evidence="3">
    <location>
        <begin position="240"/>
        <end position="250"/>
    </location>
</feature>
<dbReference type="GO" id="GO:0000981">
    <property type="term" value="F:DNA-binding transcription factor activity, RNA polymerase II-specific"/>
    <property type="evidence" value="ECO:0007669"/>
    <property type="project" value="TreeGrafter"/>
</dbReference>
<dbReference type="PROSITE" id="PS50039">
    <property type="entry name" value="FORK_HEAD_3"/>
    <property type="match status" value="1"/>
</dbReference>
<evidence type="ECO:0000256" key="3">
    <source>
        <dbReference type="SAM" id="MobiDB-lite"/>
    </source>
</evidence>
<gene>
    <name evidence="5" type="ORF">BCR44DRAFT_55857</name>
</gene>
<dbReference type="PANTHER" id="PTHR11829:SF343">
    <property type="entry name" value="FORK-HEAD DOMAIN-CONTAINING PROTEIN"/>
    <property type="match status" value="1"/>
</dbReference>
<dbReference type="GO" id="GO:0009653">
    <property type="term" value="P:anatomical structure morphogenesis"/>
    <property type="evidence" value="ECO:0007669"/>
    <property type="project" value="TreeGrafter"/>
</dbReference>
<feature type="compositionally biased region" description="Low complexity" evidence="3">
    <location>
        <begin position="439"/>
        <end position="448"/>
    </location>
</feature>
<dbReference type="Gene3D" id="1.10.10.10">
    <property type="entry name" value="Winged helix-like DNA-binding domain superfamily/Winged helix DNA-binding domain"/>
    <property type="match status" value="1"/>
</dbReference>
<accession>A0A1Y2H6K5</accession>
<proteinExistence type="predicted"/>
<keyword evidence="6" id="KW-1185">Reference proteome</keyword>
<dbReference type="Proteomes" id="UP000193411">
    <property type="component" value="Unassembled WGS sequence"/>
</dbReference>
<dbReference type="InterPro" id="IPR050211">
    <property type="entry name" value="FOX_domain-containing"/>
</dbReference>
<dbReference type="GO" id="GO:0005634">
    <property type="term" value="C:nucleus"/>
    <property type="evidence" value="ECO:0007669"/>
    <property type="project" value="UniProtKB-SubCell"/>
</dbReference>
<sequence>MSSSPRPQDHQQVAPQPNCLIIPQLEPYHASSAAATFSEFAAAHTLAQLSSSASSSSGPSIVLPTAPTSHLQAPRDASVSLSPAPMPSVTASAPSEQATATTTATASASSARAGTNTNSASGTRRKRRRPPKSYVVLIAEAILNSPMKCLSIREIYAAIAAAYPTHYADPVDLGWQNTVRYNLSRHPAFVKVPHPPKYVGPTTSNRSSFWTISQEFLAQFERGNFVSAESLDPAGYPGHASSAAAPVTAAKDQAGADATRQDAPSPRRQRTVSLCHKPAVPLPMPLSPVASPHTPILAPVKTISALAQPPASLVQQQKQQRHHHHPYAVPTPLPPMSVDHHYQHLGSLPTPTLSPSMHTFAGSSSSSVFFPLRSPNALSSSGFHGGQQSHHYPHPHHIVSPLLMPSPAASATTTDRQGRSATRELSPVGVVAPAHDEPSSPMSSPSSSHGGSVHKMSLSFLMSA</sequence>
<dbReference type="InterPro" id="IPR036390">
    <property type="entry name" value="WH_DNA-bd_sf"/>
</dbReference>
<feature type="region of interest" description="Disordered" evidence="3">
    <location>
        <begin position="48"/>
        <end position="130"/>
    </location>
</feature>
<keyword evidence="2" id="KW-0539">Nucleus</keyword>
<reference evidence="5 6" key="1">
    <citation type="submission" date="2016-07" db="EMBL/GenBank/DDBJ databases">
        <title>Pervasive Adenine N6-methylation of Active Genes in Fungi.</title>
        <authorList>
            <consortium name="DOE Joint Genome Institute"/>
            <person name="Mondo S.J."/>
            <person name="Dannebaum R.O."/>
            <person name="Kuo R.C."/>
            <person name="Labutti K."/>
            <person name="Haridas S."/>
            <person name="Kuo A."/>
            <person name="Salamov A."/>
            <person name="Ahrendt S.R."/>
            <person name="Lipzen A."/>
            <person name="Sullivan W."/>
            <person name="Andreopoulos W.B."/>
            <person name="Clum A."/>
            <person name="Lindquist E."/>
            <person name="Daum C."/>
            <person name="Ramamoorthy G.K."/>
            <person name="Gryganskyi A."/>
            <person name="Culley D."/>
            <person name="Magnuson J.K."/>
            <person name="James T.Y."/>
            <person name="O'Malley M.A."/>
            <person name="Stajich J.E."/>
            <person name="Spatafora J.W."/>
            <person name="Visel A."/>
            <person name="Grigoriev I.V."/>
        </authorList>
    </citation>
    <scope>NUCLEOTIDE SEQUENCE [LARGE SCALE GENOMIC DNA]</scope>
    <source>
        <strain evidence="5 6">PL171</strain>
    </source>
</reference>
<feature type="compositionally biased region" description="Low complexity" evidence="3">
    <location>
        <begin position="90"/>
        <end position="121"/>
    </location>
</feature>
<name>A0A1Y2H6K5_9FUNG</name>
<dbReference type="Pfam" id="PF00250">
    <property type="entry name" value="Forkhead"/>
    <property type="match status" value="1"/>
</dbReference>
<feature type="region of interest" description="Disordered" evidence="3">
    <location>
        <begin position="380"/>
        <end position="454"/>
    </location>
</feature>
<evidence type="ECO:0000313" key="6">
    <source>
        <dbReference type="Proteomes" id="UP000193411"/>
    </source>
</evidence>
<comment type="caution">
    <text evidence="5">The sequence shown here is derived from an EMBL/GenBank/DDBJ whole genome shotgun (WGS) entry which is preliminary data.</text>
</comment>
<dbReference type="SUPFAM" id="SSF46785">
    <property type="entry name" value="Winged helix' DNA-binding domain"/>
    <property type="match status" value="1"/>
</dbReference>
<dbReference type="InterPro" id="IPR036388">
    <property type="entry name" value="WH-like_DNA-bd_sf"/>
</dbReference>
<evidence type="ECO:0000256" key="1">
    <source>
        <dbReference type="ARBA" id="ARBA00023125"/>
    </source>
</evidence>
<feature type="region of interest" description="Disordered" evidence="3">
    <location>
        <begin position="237"/>
        <end position="271"/>
    </location>
</feature>